<gene>
    <name evidence="2" type="ORF">ACFY05_40790</name>
</gene>
<evidence type="ECO:0000313" key="2">
    <source>
        <dbReference type="EMBL" id="MFF4779174.1"/>
    </source>
</evidence>
<feature type="domain" description="Transcription regulator PadR N-terminal" evidence="1">
    <location>
        <begin position="7"/>
        <end position="77"/>
    </location>
</feature>
<reference evidence="2 3" key="1">
    <citation type="submission" date="2024-10" db="EMBL/GenBank/DDBJ databases">
        <title>The Natural Products Discovery Center: Release of the First 8490 Sequenced Strains for Exploring Actinobacteria Biosynthetic Diversity.</title>
        <authorList>
            <person name="Kalkreuter E."/>
            <person name="Kautsar S.A."/>
            <person name="Yang D."/>
            <person name="Bader C.D."/>
            <person name="Teijaro C.N."/>
            <person name="Fluegel L."/>
            <person name="Davis C.M."/>
            <person name="Simpson J.R."/>
            <person name="Lauterbach L."/>
            <person name="Steele A.D."/>
            <person name="Gui C."/>
            <person name="Meng S."/>
            <person name="Li G."/>
            <person name="Viehrig K."/>
            <person name="Ye F."/>
            <person name="Su P."/>
            <person name="Kiefer A.F."/>
            <person name="Nichols A."/>
            <person name="Cepeda A.J."/>
            <person name="Yan W."/>
            <person name="Fan B."/>
            <person name="Jiang Y."/>
            <person name="Adhikari A."/>
            <person name="Zheng C.-J."/>
            <person name="Schuster L."/>
            <person name="Cowan T.M."/>
            <person name="Smanski M.J."/>
            <person name="Chevrette M.G."/>
            <person name="De Carvalho L.P.S."/>
            <person name="Shen B."/>
        </authorList>
    </citation>
    <scope>NUCLEOTIDE SEQUENCE [LARGE SCALE GENOMIC DNA]</scope>
    <source>
        <strain evidence="2 3">NPDC001281</strain>
    </source>
</reference>
<keyword evidence="3" id="KW-1185">Reference proteome</keyword>
<dbReference type="InterPro" id="IPR052509">
    <property type="entry name" value="Metal_resp_DNA-bind_regulator"/>
</dbReference>
<dbReference type="Proteomes" id="UP001602119">
    <property type="component" value="Unassembled WGS sequence"/>
</dbReference>
<dbReference type="EMBL" id="JBIAXI010000044">
    <property type="protein sequence ID" value="MFF4779174.1"/>
    <property type="molecule type" value="Genomic_DNA"/>
</dbReference>
<dbReference type="Pfam" id="PF03551">
    <property type="entry name" value="PadR"/>
    <property type="match status" value="1"/>
</dbReference>
<dbReference type="PANTHER" id="PTHR33169">
    <property type="entry name" value="PADR-FAMILY TRANSCRIPTIONAL REGULATOR"/>
    <property type="match status" value="1"/>
</dbReference>
<proteinExistence type="predicted"/>
<dbReference type="RefSeq" id="WP_387347888.1">
    <property type="nucleotide sequence ID" value="NZ_JBIAXI010000044.1"/>
</dbReference>
<accession>A0ABW6VII6</accession>
<organism evidence="2 3">
    <name type="scientific">Microtetraspora fusca</name>
    <dbReference type="NCBI Taxonomy" id="1997"/>
    <lineage>
        <taxon>Bacteria</taxon>
        <taxon>Bacillati</taxon>
        <taxon>Actinomycetota</taxon>
        <taxon>Actinomycetes</taxon>
        <taxon>Streptosporangiales</taxon>
        <taxon>Streptosporangiaceae</taxon>
        <taxon>Microtetraspora</taxon>
    </lineage>
</organism>
<dbReference type="InterPro" id="IPR005149">
    <property type="entry name" value="Tscrpt_reg_PadR_N"/>
</dbReference>
<evidence type="ECO:0000313" key="3">
    <source>
        <dbReference type="Proteomes" id="UP001602119"/>
    </source>
</evidence>
<comment type="caution">
    <text evidence="2">The sequence shown here is derived from an EMBL/GenBank/DDBJ whole genome shotgun (WGS) entry which is preliminary data.</text>
</comment>
<sequence>MYVDILILSHLLKGPIHGYELKRGVAETTGYTLHNNSLYPALRRFEESGAVVKTAEPQEGRPPRHIYTITELGRELLYDMLGELPPELAGDEEEFLTRVGLFSLIGPDERRAVLAARGRALAERERHLLHQAGRASGSDRHHDWGGLVVTELLDRVRRERTWIERLTERA</sequence>
<protein>
    <submittedName>
        <fullName evidence="2">Helix-turn-helix transcriptional regulator</fullName>
    </submittedName>
</protein>
<name>A0ABW6VII6_MICFU</name>
<dbReference type="InterPro" id="IPR036388">
    <property type="entry name" value="WH-like_DNA-bd_sf"/>
</dbReference>
<dbReference type="InterPro" id="IPR036390">
    <property type="entry name" value="WH_DNA-bd_sf"/>
</dbReference>
<dbReference type="PANTHER" id="PTHR33169:SF14">
    <property type="entry name" value="TRANSCRIPTIONAL REGULATOR RV3488"/>
    <property type="match status" value="1"/>
</dbReference>
<dbReference type="Gene3D" id="1.10.10.10">
    <property type="entry name" value="Winged helix-like DNA-binding domain superfamily/Winged helix DNA-binding domain"/>
    <property type="match status" value="1"/>
</dbReference>
<evidence type="ECO:0000259" key="1">
    <source>
        <dbReference type="Pfam" id="PF03551"/>
    </source>
</evidence>
<dbReference type="SUPFAM" id="SSF46785">
    <property type="entry name" value="Winged helix' DNA-binding domain"/>
    <property type="match status" value="1"/>
</dbReference>